<feature type="compositionally biased region" description="Low complexity" evidence="2">
    <location>
        <begin position="167"/>
        <end position="177"/>
    </location>
</feature>
<dbReference type="OrthoDB" id="288726at2759"/>
<evidence type="ECO:0000313" key="4">
    <source>
        <dbReference type="EMBL" id="KKY23919.1"/>
    </source>
</evidence>
<feature type="compositionally biased region" description="Low complexity" evidence="2">
    <location>
        <begin position="185"/>
        <end position="195"/>
    </location>
</feature>
<keyword evidence="1" id="KW-0175">Coiled coil</keyword>
<feature type="compositionally biased region" description="Basic and acidic residues" evidence="2">
    <location>
        <begin position="679"/>
        <end position="695"/>
    </location>
</feature>
<sequence>MLMIITIQPSKEDTDRSEDILIPTLCEAVASFFSGETQTSASERFNTSLTQQTHTITYSSKYPRGLTPLLLAGSNFPNTTVQDCDNPREDKHDNSIASPIDKSTPPPQAASVQRNEDKRPVGMATQIITGPPPRPELLTRSLTTSSIDTKGPKTPGNKITSFFGWKSSASPGAESSSTEISDGRSPLISPIIPSPQTSAYSARSIPPAIDVTKANSGMMLEPPFTPGFPAPSPASDPELIAKINLLETELREISTELAGSIKREMDLEDLVEGLQENSPVAITNNRTSDYYSDSSGSVRFGIDSNKIEEIERVKRRSEQERAQLKVSLSQKWQDERSKRKALEAHVQLLEEQVASSRREKTDAGALESRARDLEASLEDARRRLAEERQIKENFEDLLTALRVDLEQHRHERDNLRDEVVPQLKAELANVGSAQGSQFDVERMQQEILALKRENAVLTNARKMQMEMQQNASRFNSIAEEGRPASPQNTIGLTRSNSLARVGRGAARSGSLSRSNSVSGRNQDSRDTLLERVKDIEAQRDALHRAVKSLLERQAFQNREHEKRVRILESERDQAMDNSSPRRRGFENEVITLREEINHLRRRADDALEQKWQCEKGLSGLKMDLDRAEQETSSLRNILQEHEIDVPEHLSSSLQEAYSQLEADRQQVESAKGSAGSLEEEQRLAEQLRDSAERSEGLASQVRQQLYTNKSLRDRLAEAVSKGEINQQSSASKITNLQSKLKKLEDTVTLAQQQSDMAMMKHEEEIKVLKDSHNAQLQRAKAGLRSPMNLSPSSPLFATRSPRLLQTSSGPGMALNQAMKTEHLENKVRELEKALSDADKDMGDVVGRMNLAQIEVAELQGERDEALRQTRRLQAEIQAERERMQALLQNTY</sequence>
<feature type="domain" description="DUF7603" evidence="3">
    <location>
        <begin position="653"/>
        <end position="745"/>
    </location>
</feature>
<comment type="caution">
    <text evidence="4">The sequence shown here is derived from an EMBL/GenBank/DDBJ whole genome shotgun (WGS) entry which is preliminary data.</text>
</comment>
<dbReference type="Pfam" id="PF24554">
    <property type="entry name" value="DUF7603"/>
    <property type="match status" value="1"/>
</dbReference>
<dbReference type="AlphaFoldDB" id="A0A0G2ENN6"/>
<organism evidence="4 5">
    <name type="scientific">Phaeomoniella chlamydospora</name>
    <name type="common">Phaeoacremonium chlamydosporum</name>
    <dbReference type="NCBI Taxonomy" id="158046"/>
    <lineage>
        <taxon>Eukaryota</taxon>
        <taxon>Fungi</taxon>
        <taxon>Dikarya</taxon>
        <taxon>Ascomycota</taxon>
        <taxon>Pezizomycotina</taxon>
        <taxon>Eurotiomycetes</taxon>
        <taxon>Chaetothyriomycetidae</taxon>
        <taxon>Phaeomoniellales</taxon>
        <taxon>Phaeomoniellaceae</taxon>
        <taxon>Phaeomoniella</taxon>
    </lineage>
</organism>
<feature type="region of interest" description="Disordered" evidence="2">
    <location>
        <begin position="664"/>
        <end position="701"/>
    </location>
</feature>
<evidence type="ECO:0000256" key="2">
    <source>
        <dbReference type="SAM" id="MobiDB-lite"/>
    </source>
</evidence>
<dbReference type="Proteomes" id="UP000053317">
    <property type="component" value="Unassembled WGS sequence"/>
</dbReference>
<reference evidence="4 5" key="1">
    <citation type="submission" date="2015-05" db="EMBL/GenBank/DDBJ databases">
        <title>Distinctive expansion of gene families associated with plant cell wall degradation and secondary metabolism in the genomes of grapevine trunk pathogens.</title>
        <authorList>
            <person name="Lawrence D.P."/>
            <person name="Travadon R."/>
            <person name="Rolshausen P.E."/>
            <person name="Baumgartner K."/>
        </authorList>
    </citation>
    <scope>NUCLEOTIDE SEQUENCE [LARGE SCALE GENOMIC DNA]</scope>
    <source>
        <strain evidence="4">UCRPC4</strain>
    </source>
</reference>
<accession>A0A0G2ENN6</accession>
<feature type="region of interest" description="Disordered" evidence="2">
    <location>
        <begin position="162"/>
        <end position="201"/>
    </location>
</feature>
<dbReference type="InterPro" id="IPR056023">
    <property type="entry name" value="DUF7603"/>
</dbReference>
<feature type="compositionally biased region" description="Basic and acidic residues" evidence="2">
    <location>
        <begin position="85"/>
        <end position="94"/>
    </location>
</feature>
<evidence type="ECO:0000313" key="5">
    <source>
        <dbReference type="Proteomes" id="UP000053317"/>
    </source>
</evidence>
<dbReference type="EMBL" id="LCWF01000064">
    <property type="protein sequence ID" value="KKY23919.1"/>
    <property type="molecule type" value="Genomic_DNA"/>
</dbReference>
<feature type="compositionally biased region" description="Low complexity" evidence="2">
    <location>
        <begin position="497"/>
        <end position="521"/>
    </location>
</feature>
<evidence type="ECO:0000259" key="3">
    <source>
        <dbReference type="Pfam" id="PF24554"/>
    </source>
</evidence>
<protein>
    <recommendedName>
        <fullName evidence="3">DUF7603 domain-containing protein</fullName>
    </recommendedName>
</protein>
<feature type="region of interest" description="Disordered" evidence="2">
    <location>
        <begin position="479"/>
        <end position="525"/>
    </location>
</feature>
<keyword evidence="5" id="KW-1185">Reference proteome</keyword>
<name>A0A0G2ENN6_PHACM</name>
<evidence type="ECO:0000256" key="1">
    <source>
        <dbReference type="SAM" id="Coils"/>
    </source>
</evidence>
<feature type="region of interest" description="Disordered" evidence="2">
    <location>
        <begin position="78"/>
        <end position="119"/>
    </location>
</feature>
<proteinExistence type="predicted"/>
<reference evidence="4 5" key="2">
    <citation type="submission" date="2015-05" db="EMBL/GenBank/DDBJ databases">
        <authorList>
            <person name="Morales-Cruz A."/>
            <person name="Amrine K.C."/>
            <person name="Cantu D."/>
        </authorList>
    </citation>
    <scope>NUCLEOTIDE SEQUENCE [LARGE SCALE GENOMIC DNA]</scope>
    <source>
        <strain evidence="4">UCRPC4</strain>
    </source>
</reference>
<feature type="compositionally biased region" description="Polar residues" evidence="2">
    <location>
        <begin position="485"/>
        <end position="496"/>
    </location>
</feature>
<feature type="coiled-coil region" evidence="1">
    <location>
        <begin position="820"/>
        <end position="889"/>
    </location>
</feature>
<gene>
    <name evidence="4" type="ORF">UCRPC4_g02732</name>
</gene>
<feature type="coiled-coil region" evidence="1">
    <location>
        <begin position="307"/>
        <end position="460"/>
    </location>
</feature>